<sequence>MKQSVGPPVNCLLHNCQRIAQDHWHPKFS</sequence>
<dbReference type="AlphaFoldDB" id="A0A2P2QRQ9"/>
<evidence type="ECO:0000313" key="1">
    <source>
        <dbReference type="EMBL" id="MBX69702.1"/>
    </source>
</evidence>
<protein>
    <submittedName>
        <fullName evidence="1">Uncharacterized protein</fullName>
    </submittedName>
</protein>
<accession>A0A2P2QRQ9</accession>
<reference evidence="1" key="1">
    <citation type="submission" date="2018-02" db="EMBL/GenBank/DDBJ databases">
        <title>Rhizophora mucronata_Transcriptome.</title>
        <authorList>
            <person name="Meera S.P."/>
            <person name="Sreeshan A."/>
            <person name="Augustine A."/>
        </authorList>
    </citation>
    <scope>NUCLEOTIDE SEQUENCE</scope>
    <source>
        <tissue evidence="1">Leaf</tissue>
    </source>
</reference>
<name>A0A2P2QRQ9_RHIMU</name>
<organism evidence="1">
    <name type="scientific">Rhizophora mucronata</name>
    <name type="common">Asiatic mangrove</name>
    <dbReference type="NCBI Taxonomy" id="61149"/>
    <lineage>
        <taxon>Eukaryota</taxon>
        <taxon>Viridiplantae</taxon>
        <taxon>Streptophyta</taxon>
        <taxon>Embryophyta</taxon>
        <taxon>Tracheophyta</taxon>
        <taxon>Spermatophyta</taxon>
        <taxon>Magnoliopsida</taxon>
        <taxon>eudicotyledons</taxon>
        <taxon>Gunneridae</taxon>
        <taxon>Pentapetalae</taxon>
        <taxon>rosids</taxon>
        <taxon>fabids</taxon>
        <taxon>Malpighiales</taxon>
        <taxon>Rhizophoraceae</taxon>
        <taxon>Rhizophora</taxon>
    </lineage>
</organism>
<dbReference type="EMBL" id="GGEC01089218">
    <property type="protein sequence ID" value="MBX69702.1"/>
    <property type="molecule type" value="Transcribed_RNA"/>
</dbReference>
<proteinExistence type="predicted"/>